<feature type="transmembrane region" description="Helical" evidence="10">
    <location>
        <begin position="388"/>
        <end position="409"/>
    </location>
</feature>
<keyword evidence="11" id="KW-0732">Signal</keyword>
<evidence type="ECO:0000256" key="2">
    <source>
        <dbReference type="ARBA" id="ARBA00004128"/>
    </source>
</evidence>
<dbReference type="RefSeq" id="WP_397083292.1">
    <property type="nucleotide sequence ID" value="NZ_JBITGY010000005.1"/>
</dbReference>
<keyword evidence="14" id="KW-1185">Reference proteome</keyword>
<evidence type="ECO:0000256" key="11">
    <source>
        <dbReference type="SAM" id="SignalP"/>
    </source>
</evidence>
<feature type="transmembrane region" description="Helical" evidence="10">
    <location>
        <begin position="312"/>
        <end position="333"/>
    </location>
</feature>
<feature type="transmembrane region" description="Helical" evidence="10">
    <location>
        <begin position="458"/>
        <end position="480"/>
    </location>
</feature>
<dbReference type="InterPro" id="IPR007484">
    <property type="entry name" value="Peptidase_M28"/>
</dbReference>
<keyword evidence="10" id="KW-0472">Membrane</keyword>
<feature type="transmembrane region" description="Helical" evidence="10">
    <location>
        <begin position="345"/>
        <end position="368"/>
    </location>
</feature>
<dbReference type="Gene3D" id="3.40.630.10">
    <property type="entry name" value="Zn peptidases"/>
    <property type="match status" value="1"/>
</dbReference>
<evidence type="ECO:0000256" key="8">
    <source>
        <dbReference type="ARBA" id="ARBA00031512"/>
    </source>
</evidence>
<comment type="subcellular location">
    <subcellularLocation>
        <location evidence="2">Vacuole membrane</location>
        <topology evidence="2">Multi-pass membrane protein</topology>
    </subcellularLocation>
</comment>
<evidence type="ECO:0000256" key="6">
    <source>
        <dbReference type="ARBA" id="ARBA00022989"/>
    </source>
</evidence>
<feature type="transmembrane region" description="Helical" evidence="10">
    <location>
        <begin position="575"/>
        <end position="594"/>
    </location>
</feature>
<feature type="chain" id="PRO_5045184175" description="Vacuolar membrane protease" evidence="11">
    <location>
        <begin position="23"/>
        <end position="768"/>
    </location>
</feature>
<feature type="signal peptide" evidence="11">
    <location>
        <begin position="1"/>
        <end position="22"/>
    </location>
</feature>
<feature type="domain" description="Peptidase M28" evidence="12">
    <location>
        <begin position="99"/>
        <end position="281"/>
    </location>
</feature>
<accession>A0ABW7YV39</accession>
<evidence type="ECO:0000256" key="1">
    <source>
        <dbReference type="ARBA" id="ARBA00003273"/>
    </source>
</evidence>
<gene>
    <name evidence="13" type="ORF">ACIBG2_20470</name>
</gene>
<comment type="caution">
    <text evidence="13">The sequence shown here is derived from an EMBL/GenBank/DDBJ whole genome shotgun (WGS) entry which is preliminary data.</text>
</comment>
<proteinExistence type="inferred from homology"/>
<dbReference type="EMBL" id="JBITGY010000005">
    <property type="protein sequence ID" value="MFI6499776.1"/>
    <property type="molecule type" value="Genomic_DNA"/>
</dbReference>
<dbReference type="Pfam" id="PF04389">
    <property type="entry name" value="Peptidase_M28"/>
    <property type="match status" value="1"/>
</dbReference>
<dbReference type="PANTHER" id="PTHR12147">
    <property type="entry name" value="METALLOPEPTIDASE M28 FAMILY MEMBER"/>
    <property type="match status" value="1"/>
</dbReference>
<evidence type="ECO:0000313" key="14">
    <source>
        <dbReference type="Proteomes" id="UP001612741"/>
    </source>
</evidence>
<comment type="similarity">
    <text evidence="3">Belongs to the peptidase M28 family.</text>
</comment>
<organism evidence="13 14">
    <name type="scientific">Nonomuraea typhae</name>
    <dbReference type="NCBI Taxonomy" id="2603600"/>
    <lineage>
        <taxon>Bacteria</taxon>
        <taxon>Bacillati</taxon>
        <taxon>Actinomycetota</taxon>
        <taxon>Actinomycetes</taxon>
        <taxon>Streptosporangiales</taxon>
        <taxon>Streptosporangiaceae</taxon>
        <taxon>Nonomuraea</taxon>
    </lineage>
</organism>
<evidence type="ECO:0000259" key="12">
    <source>
        <dbReference type="Pfam" id="PF04389"/>
    </source>
</evidence>
<feature type="transmembrane region" description="Helical" evidence="10">
    <location>
        <begin position="533"/>
        <end position="554"/>
    </location>
</feature>
<dbReference type="InterPro" id="IPR045175">
    <property type="entry name" value="M28_fam"/>
</dbReference>
<comment type="function">
    <text evidence="1">May be involved in vacuolar sorting and osmoregulation.</text>
</comment>
<keyword evidence="5" id="KW-0926">Vacuole</keyword>
<reference evidence="13 14" key="1">
    <citation type="submission" date="2024-10" db="EMBL/GenBank/DDBJ databases">
        <title>The Natural Products Discovery Center: Release of the First 8490 Sequenced Strains for Exploring Actinobacteria Biosynthetic Diversity.</title>
        <authorList>
            <person name="Kalkreuter E."/>
            <person name="Kautsar S.A."/>
            <person name="Yang D."/>
            <person name="Bader C.D."/>
            <person name="Teijaro C.N."/>
            <person name="Fluegel L."/>
            <person name="Davis C.M."/>
            <person name="Simpson J.R."/>
            <person name="Lauterbach L."/>
            <person name="Steele A.D."/>
            <person name="Gui C."/>
            <person name="Meng S."/>
            <person name="Li G."/>
            <person name="Viehrig K."/>
            <person name="Ye F."/>
            <person name="Su P."/>
            <person name="Kiefer A.F."/>
            <person name="Nichols A."/>
            <person name="Cepeda A.J."/>
            <person name="Yan W."/>
            <person name="Fan B."/>
            <person name="Jiang Y."/>
            <person name="Adhikari A."/>
            <person name="Zheng C.-J."/>
            <person name="Schuster L."/>
            <person name="Cowan T.M."/>
            <person name="Smanski M.J."/>
            <person name="Chevrette M.G."/>
            <person name="De Carvalho L.P.S."/>
            <person name="Shen B."/>
        </authorList>
    </citation>
    <scope>NUCLEOTIDE SEQUENCE [LARGE SCALE GENOMIC DNA]</scope>
    <source>
        <strain evidence="13 14">NPDC050545</strain>
    </source>
</reference>
<evidence type="ECO:0000256" key="4">
    <source>
        <dbReference type="ARBA" id="ARBA00017435"/>
    </source>
</evidence>
<feature type="region of interest" description="Disordered" evidence="9">
    <location>
        <begin position="420"/>
        <end position="456"/>
    </location>
</feature>
<feature type="transmembrane region" description="Helical" evidence="10">
    <location>
        <begin position="509"/>
        <end position="527"/>
    </location>
</feature>
<evidence type="ECO:0000313" key="13">
    <source>
        <dbReference type="EMBL" id="MFI6499776.1"/>
    </source>
</evidence>
<dbReference type="SUPFAM" id="SSF53187">
    <property type="entry name" value="Zn-dependent exopeptidases"/>
    <property type="match status" value="1"/>
</dbReference>
<feature type="compositionally biased region" description="Pro residues" evidence="9">
    <location>
        <begin position="431"/>
        <end position="443"/>
    </location>
</feature>
<evidence type="ECO:0000256" key="5">
    <source>
        <dbReference type="ARBA" id="ARBA00022554"/>
    </source>
</evidence>
<name>A0ABW7YV39_9ACTN</name>
<keyword evidence="10" id="KW-0812">Transmembrane</keyword>
<sequence length="768" mass="79838">MSRFISLFVLAALLAVTLVDLAPPAPRSSTTGFSATRALGDVKEIAKAPHPTGSPENDRVREHLVRRLTALSLDTRVHESVGVFPIKHDGLASVGRVRNIVATRPGTASTGRVILAAHYDSAPGAPGAGDDGAGIATLLEVARTLPQNLRNDVIFLLTDAEEPGLLGAEAFARDNRFDGPVVVLNHEARGVRGTVQMFRSAGPLAEVYGSAAPHPSADSAFASLMAVMPNNTDFHVFDQAGWTGLDSAFIGGGAYYHTPLDDPAHLDPGSLQQMGDNALAVATALAGRDLRAPGSGASVFFTVPGGMIRYPGWLEIPVAALALALVAGLIVLLRRRGQVTLPRTLGAAGLSLVTVVLAGAWGYALWPLLKVLRPDYGAMFTGDPYRPWWYQAALLVFVAAIVLVCVVLFRRLTTPRLATPPPATPARSVTPPVPGSVTPPVPGSPVSSSHGGGDERSLTGPAAGALLLVALLGLLSALLLPGGSHGFAWPALFAALGWMVSLFLPRGGLVALTLGLVPAAVMLGSTALTSLDIGLRIGGVISAPHFALLLLLLLPILAFAPRRRTVMAFAPRRRTVLAVLPVAAVALIAAGLVADRFDTAHPRQDAVAYAVDTAAKEARWGRFGGVSADSARFFGDVDMVTSPAPVAPLRAPELTVLKDVTSGGTRTLTVRLTPAGPAPAVGLGVGKPGAKITVAGRDLGERSGFTFHAPPAGGVEATLVVPAGETQIRIFQHAYDMSVIPGYRLPAETMQMRPLTTAFLTKIVAPAR</sequence>
<evidence type="ECO:0000256" key="9">
    <source>
        <dbReference type="SAM" id="MobiDB-lite"/>
    </source>
</evidence>
<dbReference type="Proteomes" id="UP001612741">
    <property type="component" value="Unassembled WGS sequence"/>
</dbReference>
<protein>
    <recommendedName>
        <fullName evidence="4">Vacuolar membrane protease</fullName>
    </recommendedName>
    <alternativeName>
        <fullName evidence="8">FXNA-related family protease 1</fullName>
    </alternativeName>
</protein>
<keyword evidence="7" id="KW-0325">Glycoprotein</keyword>
<dbReference type="PANTHER" id="PTHR12147:SF58">
    <property type="entry name" value="VACUOLAR MEMBRANE PROTEASE"/>
    <property type="match status" value="1"/>
</dbReference>
<evidence type="ECO:0000256" key="7">
    <source>
        <dbReference type="ARBA" id="ARBA00023180"/>
    </source>
</evidence>
<keyword evidence="6 10" id="KW-1133">Transmembrane helix</keyword>
<evidence type="ECO:0000256" key="10">
    <source>
        <dbReference type="SAM" id="Phobius"/>
    </source>
</evidence>
<evidence type="ECO:0000256" key="3">
    <source>
        <dbReference type="ARBA" id="ARBA00010918"/>
    </source>
</evidence>